<name>A0ABT9YWG4_9BACI</name>
<evidence type="ECO:0000256" key="1">
    <source>
        <dbReference type="ARBA" id="ARBA00008987"/>
    </source>
</evidence>
<comment type="caution">
    <text evidence="5">The sequence shown here is derived from an EMBL/GenBank/DDBJ whole genome shotgun (WGS) entry which is preliminary data.</text>
</comment>
<dbReference type="EMBL" id="JAUSTZ010000001">
    <property type="protein sequence ID" value="MDQ0224335.1"/>
    <property type="molecule type" value="Genomic_DNA"/>
</dbReference>
<dbReference type="Gene3D" id="3.40.30.10">
    <property type="entry name" value="Glutaredoxin"/>
    <property type="match status" value="1"/>
</dbReference>
<dbReference type="Proteomes" id="UP001232245">
    <property type="component" value="Unassembled WGS sequence"/>
</dbReference>
<keyword evidence="5" id="KW-0413">Isomerase</keyword>
<dbReference type="PANTHER" id="PTHR45663">
    <property type="entry name" value="GEO12009P1"/>
    <property type="match status" value="1"/>
</dbReference>
<dbReference type="SUPFAM" id="SSF52833">
    <property type="entry name" value="Thioredoxin-like"/>
    <property type="match status" value="1"/>
</dbReference>
<evidence type="ECO:0000313" key="6">
    <source>
        <dbReference type="Proteomes" id="UP001232245"/>
    </source>
</evidence>
<dbReference type="InterPro" id="IPR036249">
    <property type="entry name" value="Thioredoxin-like_sf"/>
</dbReference>
<gene>
    <name evidence="5" type="ORF">J2S02_000657</name>
</gene>
<keyword evidence="2" id="KW-1015">Disulfide bond</keyword>
<comment type="similarity">
    <text evidence="1">Belongs to the thioredoxin family.</text>
</comment>
<dbReference type="GO" id="GO:0016853">
    <property type="term" value="F:isomerase activity"/>
    <property type="evidence" value="ECO:0007669"/>
    <property type="project" value="UniProtKB-KW"/>
</dbReference>
<protein>
    <submittedName>
        <fullName evidence="5">Thiol-disulfide isomerase/thioredoxin</fullName>
    </submittedName>
</protein>
<evidence type="ECO:0000256" key="2">
    <source>
        <dbReference type="ARBA" id="ARBA00023157"/>
    </source>
</evidence>
<evidence type="ECO:0000256" key="3">
    <source>
        <dbReference type="ARBA" id="ARBA00023284"/>
    </source>
</evidence>
<dbReference type="Pfam" id="PF00085">
    <property type="entry name" value="Thioredoxin"/>
    <property type="match status" value="1"/>
</dbReference>
<evidence type="ECO:0000313" key="5">
    <source>
        <dbReference type="EMBL" id="MDQ0224335.1"/>
    </source>
</evidence>
<keyword evidence="3" id="KW-0676">Redox-active center</keyword>
<dbReference type="RefSeq" id="WP_095301054.1">
    <property type="nucleotide sequence ID" value="NZ_CADEPK010000315.1"/>
</dbReference>
<reference evidence="5 6" key="1">
    <citation type="submission" date="2023-07" db="EMBL/GenBank/DDBJ databases">
        <title>Genomic Encyclopedia of Type Strains, Phase IV (KMG-IV): sequencing the most valuable type-strain genomes for metagenomic binning, comparative biology and taxonomic classification.</title>
        <authorList>
            <person name="Goeker M."/>
        </authorList>
    </citation>
    <scope>NUCLEOTIDE SEQUENCE [LARGE SCALE GENOMIC DNA]</scope>
    <source>
        <strain evidence="5 6">DSM 17723</strain>
    </source>
</reference>
<dbReference type="InterPro" id="IPR013766">
    <property type="entry name" value="Thioredoxin_domain"/>
</dbReference>
<proteinExistence type="inferred from homology"/>
<feature type="domain" description="Thioredoxin" evidence="4">
    <location>
        <begin position="36"/>
        <end position="155"/>
    </location>
</feature>
<dbReference type="PROSITE" id="PS51352">
    <property type="entry name" value="THIOREDOXIN_2"/>
    <property type="match status" value="1"/>
</dbReference>
<sequence length="155" mass="17770">MKKILIFGGIIVLLFAALGFITTYQNNKKAEDNVYGKSELRASTIELLDDPNYQNIILPDELEEKLNNKEDLIVYFFSPECSHCQRATPELMPAAEEVGVDIEQYNILEFEEGWNDYKIESTPTLVHFKDGKEVERTVGANTKDAYKKILTDWQS</sequence>
<evidence type="ECO:0000259" key="4">
    <source>
        <dbReference type="PROSITE" id="PS51352"/>
    </source>
</evidence>
<accession>A0ABT9YWG4</accession>
<dbReference type="PANTHER" id="PTHR45663:SF11">
    <property type="entry name" value="GEO12009P1"/>
    <property type="match status" value="1"/>
</dbReference>
<organism evidence="5 6">
    <name type="scientific">Metabacillus niabensis</name>
    <dbReference type="NCBI Taxonomy" id="324854"/>
    <lineage>
        <taxon>Bacteria</taxon>
        <taxon>Bacillati</taxon>
        <taxon>Bacillota</taxon>
        <taxon>Bacilli</taxon>
        <taxon>Bacillales</taxon>
        <taxon>Bacillaceae</taxon>
        <taxon>Metabacillus</taxon>
    </lineage>
</organism>
<keyword evidence="6" id="KW-1185">Reference proteome</keyword>
<dbReference type="CDD" id="cd02947">
    <property type="entry name" value="TRX_family"/>
    <property type="match status" value="1"/>
</dbReference>